<comment type="caution">
    <text evidence="2">The sequence shown here is derived from an EMBL/GenBank/DDBJ whole genome shotgun (WGS) entry which is preliminary data.</text>
</comment>
<reference evidence="2 3" key="1">
    <citation type="journal article" date="2018" name="Aquat. Microb. Ecol.">
        <title>Gammaproteobacterial methanotrophs dominate.</title>
        <authorList>
            <person name="Rissanen A.J."/>
            <person name="Saarenheimo J."/>
            <person name="Tiirola M."/>
            <person name="Peura S."/>
            <person name="Aalto S.L."/>
            <person name="Karvinen A."/>
            <person name="Nykanen H."/>
        </authorList>
    </citation>
    <scope>NUCLEOTIDE SEQUENCE [LARGE SCALE GENOMIC DNA]</scope>
    <source>
        <strain evidence="2">AMbin10</strain>
    </source>
</reference>
<dbReference type="Proteomes" id="UP000249396">
    <property type="component" value="Unassembled WGS sequence"/>
</dbReference>
<dbReference type="InterPro" id="IPR027417">
    <property type="entry name" value="P-loop_NTPase"/>
</dbReference>
<protein>
    <submittedName>
        <fullName evidence="2">ATPase</fullName>
    </submittedName>
</protein>
<dbReference type="InterPro" id="IPR051396">
    <property type="entry name" value="Bact_Antivir_Def_Nuclease"/>
</dbReference>
<proteinExistence type="predicted"/>
<dbReference type="PANTHER" id="PTHR43581">
    <property type="entry name" value="ATP/GTP PHOSPHATASE"/>
    <property type="match status" value="1"/>
</dbReference>
<dbReference type="EMBL" id="QJPH01000521">
    <property type="protein sequence ID" value="PZN71470.1"/>
    <property type="molecule type" value="Genomic_DNA"/>
</dbReference>
<dbReference type="SUPFAM" id="SSF52540">
    <property type="entry name" value="P-loop containing nucleoside triphosphate hydrolases"/>
    <property type="match status" value="1"/>
</dbReference>
<gene>
    <name evidence="2" type="ORF">DM484_26325</name>
</gene>
<dbReference type="InterPro" id="IPR041685">
    <property type="entry name" value="AAA_GajA/Old/RecF-like"/>
</dbReference>
<name>A0A2W4S6Z0_9GAMM</name>
<dbReference type="PANTHER" id="PTHR43581:SF4">
    <property type="entry name" value="ATP_GTP PHOSPHATASE"/>
    <property type="match status" value="1"/>
</dbReference>
<evidence type="ECO:0000313" key="2">
    <source>
        <dbReference type="EMBL" id="PZN71470.1"/>
    </source>
</evidence>
<sequence>MLERLYVNNFRCLVNFELKLDRINLLLGINGSGKSCVFDVLRKIQSFIINEEKVSDIFPSNDKTNWLGHDIQRFELDISTGEHSKYSYKLDIRHDDLHKKVKVTKEELRVDEKPLFVFCDDKATLYRDDHTVLQEYPFNLWRSGVGYISERKDCTKLTHFTRELERLIVVRPIPALFEKVSPNEDSLLTEMMENFPSWYRHVSLDSEFGTKLTTELANVLLGFRSLNLIPLGENAKLLKASFDSPSGIKFSLNFSSLSDGQKMLIALYALFVFSSLQNQGVSLFIDEPDNFLALPEIQPWLSTLFDACGESVEQTVLISHHPEIIDYLGNAHGRWFEREGNEPVRVRDKPKQAVDGLSLSETVARGWEQ</sequence>
<dbReference type="Pfam" id="PF13175">
    <property type="entry name" value="AAA_15"/>
    <property type="match status" value="1"/>
</dbReference>
<evidence type="ECO:0000259" key="1">
    <source>
        <dbReference type="Pfam" id="PF13175"/>
    </source>
</evidence>
<accession>A0A2W4S6Z0</accession>
<dbReference type="AlphaFoldDB" id="A0A2W4S6Z0"/>
<organism evidence="2 3">
    <name type="scientific">Candidatus Methylumidiphilus alinenensis</name>
    <dbReference type="NCBI Taxonomy" id="2202197"/>
    <lineage>
        <taxon>Bacteria</taxon>
        <taxon>Pseudomonadati</taxon>
        <taxon>Pseudomonadota</taxon>
        <taxon>Gammaproteobacteria</taxon>
        <taxon>Methylococcales</taxon>
        <taxon>Candidatus Methylumidiphilus</taxon>
    </lineage>
</organism>
<evidence type="ECO:0000313" key="3">
    <source>
        <dbReference type="Proteomes" id="UP000249396"/>
    </source>
</evidence>
<dbReference type="Gene3D" id="3.40.50.300">
    <property type="entry name" value="P-loop containing nucleotide triphosphate hydrolases"/>
    <property type="match status" value="1"/>
</dbReference>
<feature type="domain" description="Endonuclease GajA/Old nuclease/RecF-like AAA" evidence="1">
    <location>
        <begin position="1"/>
        <end position="73"/>
    </location>
</feature>